<organism evidence="10 11">
    <name type="scientific">Meira miltonrushii</name>
    <dbReference type="NCBI Taxonomy" id="1280837"/>
    <lineage>
        <taxon>Eukaryota</taxon>
        <taxon>Fungi</taxon>
        <taxon>Dikarya</taxon>
        <taxon>Basidiomycota</taxon>
        <taxon>Ustilaginomycotina</taxon>
        <taxon>Exobasidiomycetes</taxon>
        <taxon>Exobasidiales</taxon>
        <taxon>Brachybasidiaceae</taxon>
        <taxon>Meira</taxon>
    </lineage>
</organism>
<feature type="transmembrane region" description="Helical" evidence="9">
    <location>
        <begin position="145"/>
        <end position="173"/>
    </location>
</feature>
<feature type="transmembrane region" description="Helical" evidence="9">
    <location>
        <begin position="48"/>
        <end position="67"/>
    </location>
</feature>
<evidence type="ECO:0000256" key="5">
    <source>
        <dbReference type="ARBA" id="ARBA00022989"/>
    </source>
</evidence>
<evidence type="ECO:0000256" key="4">
    <source>
        <dbReference type="ARBA" id="ARBA00022692"/>
    </source>
</evidence>
<feature type="transmembrane region" description="Helical" evidence="9">
    <location>
        <begin position="409"/>
        <end position="428"/>
    </location>
</feature>
<evidence type="ECO:0000256" key="6">
    <source>
        <dbReference type="ARBA" id="ARBA00023136"/>
    </source>
</evidence>
<evidence type="ECO:0000256" key="1">
    <source>
        <dbReference type="ARBA" id="ARBA00004141"/>
    </source>
</evidence>
<reference evidence="10 11" key="1">
    <citation type="journal article" date="2018" name="Mol. Biol. Evol.">
        <title>Broad Genomic Sampling Reveals a Smut Pathogenic Ancestry of the Fungal Clade Ustilaginomycotina.</title>
        <authorList>
            <person name="Kijpornyongpan T."/>
            <person name="Mondo S.J."/>
            <person name="Barry K."/>
            <person name="Sandor L."/>
            <person name="Lee J."/>
            <person name="Lipzen A."/>
            <person name="Pangilinan J."/>
            <person name="LaButti K."/>
            <person name="Hainaut M."/>
            <person name="Henrissat B."/>
            <person name="Grigoriev I.V."/>
            <person name="Spatafora J.W."/>
            <person name="Aime M.C."/>
        </authorList>
    </citation>
    <scope>NUCLEOTIDE SEQUENCE [LARGE SCALE GENOMIC DNA]</scope>
    <source>
        <strain evidence="10 11">MCA 3882</strain>
    </source>
</reference>
<feature type="transmembrane region" description="Helical" evidence="9">
    <location>
        <begin position="345"/>
        <end position="369"/>
    </location>
</feature>
<evidence type="ECO:0000256" key="9">
    <source>
        <dbReference type="SAM" id="Phobius"/>
    </source>
</evidence>
<dbReference type="OrthoDB" id="6132759at2759"/>
<dbReference type="Proteomes" id="UP000245771">
    <property type="component" value="Unassembled WGS sequence"/>
</dbReference>
<feature type="transmembrane region" description="Helical" evidence="9">
    <location>
        <begin position="73"/>
        <end position="96"/>
    </location>
</feature>
<keyword evidence="5 9" id="KW-1133">Transmembrane helix</keyword>
<name>A0A316V5F7_9BASI</name>
<evidence type="ECO:0000256" key="2">
    <source>
        <dbReference type="ARBA" id="ARBA00006434"/>
    </source>
</evidence>
<feature type="transmembrane region" description="Helical" evidence="9">
    <location>
        <begin position="375"/>
        <end position="397"/>
    </location>
</feature>
<dbReference type="GO" id="GO:0015606">
    <property type="term" value="F:spermidine transmembrane transporter activity"/>
    <property type="evidence" value="ECO:0007669"/>
    <property type="project" value="TreeGrafter"/>
</dbReference>
<dbReference type="EMBL" id="KZ819606">
    <property type="protein sequence ID" value="PWN32258.1"/>
    <property type="molecule type" value="Genomic_DNA"/>
</dbReference>
<comment type="similarity">
    <text evidence="2 7">Belongs to the sodium:solute symporter (SSF) (TC 2.A.21) family.</text>
</comment>
<feature type="compositionally biased region" description="Polar residues" evidence="8">
    <location>
        <begin position="533"/>
        <end position="542"/>
    </location>
</feature>
<dbReference type="InterPro" id="IPR050277">
    <property type="entry name" value="Sodium:Solute_Symporter"/>
</dbReference>
<accession>A0A316V5F7</accession>
<dbReference type="Pfam" id="PF00474">
    <property type="entry name" value="SSF"/>
    <property type="match status" value="1"/>
</dbReference>
<sequence>MLQTYQANALVYTTLVAFGGVGFFAGWKVKNRVDFLSGLRTQSAFPLALNWIASNMSSSLLFSYPQIGVIPDAGLLGLFAYTFATVIPIFVFAYLGMYMRRNYPDGFTFAEFVRRRFGWPVGCLLALIFVAFMLCFMITELNTYGSVVALLGGVDATVAAVVIALVTFLYTSYGGFRASLYTDNVNAVVIMIFIIIAAAAIGEKVHVTQERIDQSGLLKPQKLGGQLWYILPVAIIFSQMFNQGFWQRSFAAKSIRSLWGSVFIAAIPLFGIVFFVGLCGPIAQWAGLFNGITPTDDGSETFFYILATMPNWVTGIVIVLAGLLSSSAYDTFQSAQITTIYNDVFLGRVNIWFCRLALLAINVPAVVLAVKNIDILQVFLVADLGAAAVLPAPLLGLVPQLHFLNGFDVFVGACGGYLTTFIFGLIYYHGDAHAAGNLLGLSNGLYIGGDDYSVLGAFFAAPLGSIGWTLASGGARIGGRFVLCKIRGEEFVFERREFDASQFVLPEDRPAGFAGFHGSGNPEDEKGIKVSCGKNSTASALK</sequence>
<dbReference type="STRING" id="1280837.A0A316V5F7"/>
<dbReference type="InParanoid" id="A0A316V5F7"/>
<evidence type="ECO:0000313" key="10">
    <source>
        <dbReference type="EMBL" id="PWN32258.1"/>
    </source>
</evidence>
<feature type="transmembrane region" description="Helical" evidence="9">
    <location>
        <begin position="185"/>
        <end position="207"/>
    </location>
</feature>
<dbReference type="PANTHER" id="PTHR48086">
    <property type="entry name" value="SODIUM/PROLINE SYMPORTER-RELATED"/>
    <property type="match status" value="1"/>
</dbReference>
<dbReference type="InterPro" id="IPR038377">
    <property type="entry name" value="Na/Glc_symporter_sf"/>
</dbReference>
<evidence type="ECO:0000256" key="8">
    <source>
        <dbReference type="SAM" id="MobiDB-lite"/>
    </source>
</evidence>
<evidence type="ECO:0000256" key="3">
    <source>
        <dbReference type="ARBA" id="ARBA00022448"/>
    </source>
</evidence>
<feature type="transmembrane region" description="Helical" evidence="9">
    <location>
        <begin position="452"/>
        <end position="471"/>
    </location>
</feature>
<dbReference type="GO" id="GO:0005886">
    <property type="term" value="C:plasma membrane"/>
    <property type="evidence" value="ECO:0007669"/>
    <property type="project" value="TreeGrafter"/>
</dbReference>
<dbReference type="GeneID" id="37021966"/>
<protein>
    <recommendedName>
        <fullName evidence="12">Na+/solute symporter</fullName>
    </recommendedName>
</protein>
<dbReference type="InterPro" id="IPR001734">
    <property type="entry name" value="Na/solute_symporter"/>
</dbReference>
<comment type="subcellular location">
    <subcellularLocation>
        <location evidence="1">Membrane</location>
        <topology evidence="1">Multi-pass membrane protein</topology>
    </subcellularLocation>
</comment>
<feature type="transmembrane region" description="Helical" evidence="9">
    <location>
        <begin position="258"/>
        <end position="283"/>
    </location>
</feature>
<dbReference type="RefSeq" id="XP_025352560.1">
    <property type="nucleotide sequence ID" value="XM_025500185.1"/>
</dbReference>
<dbReference type="PANTHER" id="PTHR48086:SF10">
    <property type="entry name" value="AGR155CP"/>
    <property type="match status" value="1"/>
</dbReference>
<keyword evidence="3" id="KW-0813">Transport</keyword>
<feature type="transmembrane region" description="Helical" evidence="9">
    <location>
        <begin position="117"/>
        <end position="139"/>
    </location>
</feature>
<proteinExistence type="inferred from homology"/>
<keyword evidence="4 9" id="KW-0812">Transmembrane</keyword>
<feature type="transmembrane region" description="Helical" evidence="9">
    <location>
        <begin position="227"/>
        <end position="246"/>
    </location>
</feature>
<feature type="transmembrane region" description="Helical" evidence="9">
    <location>
        <begin position="303"/>
        <end position="324"/>
    </location>
</feature>
<evidence type="ECO:0000256" key="7">
    <source>
        <dbReference type="RuleBase" id="RU362091"/>
    </source>
</evidence>
<evidence type="ECO:0000313" key="11">
    <source>
        <dbReference type="Proteomes" id="UP000245771"/>
    </source>
</evidence>
<dbReference type="PROSITE" id="PS50283">
    <property type="entry name" value="NA_SOLUT_SYMP_3"/>
    <property type="match status" value="1"/>
</dbReference>
<evidence type="ECO:0008006" key="12">
    <source>
        <dbReference type="Google" id="ProtNLM"/>
    </source>
</evidence>
<dbReference type="Gene3D" id="1.20.1730.10">
    <property type="entry name" value="Sodium/glucose cotransporter"/>
    <property type="match status" value="1"/>
</dbReference>
<keyword evidence="6 9" id="KW-0472">Membrane</keyword>
<feature type="region of interest" description="Disordered" evidence="8">
    <location>
        <begin position="515"/>
        <end position="542"/>
    </location>
</feature>
<keyword evidence="11" id="KW-1185">Reference proteome</keyword>
<dbReference type="AlphaFoldDB" id="A0A316V5F7"/>
<feature type="transmembrane region" description="Helical" evidence="9">
    <location>
        <begin position="6"/>
        <end position="27"/>
    </location>
</feature>
<gene>
    <name evidence="10" type="ORF">FA14DRAFT_169094</name>
</gene>